<dbReference type="PANTHER" id="PTHR47055:SF3">
    <property type="entry name" value="PHORBOL-ESTER_DAG-TYPE DOMAIN-CONTAINING PROTEIN"/>
    <property type="match status" value="1"/>
</dbReference>
<feature type="domain" description="PiggyBac transposable element-derived protein" evidence="1">
    <location>
        <begin position="118"/>
        <end position="210"/>
    </location>
</feature>
<dbReference type="AlphaFoldDB" id="A0AAV4K1U2"/>
<organism evidence="2 3">
    <name type="scientific">Elysia marginata</name>
    <dbReference type="NCBI Taxonomy" id="1093978"/>
    <lineage>
        <taxon>Eukaryota</taxon>
        <taxon>Metazoa</taxon>
        <taxon>Spiralia</taxon>
        <taxon>Lophotrochozoa</taxon>
        <taxon>Mollusca</taxon>
        <taxon>Gastropoda</taxon>
        <taxon>Heterobranchia</taxon>
        <taxon>Euthyneura</taxon>
        <taxon>Panpulmonata</taxon>
        <taxon>Sacoglossa</taxon>
        <taxon>Placobranchoidea</taxon>
        <taxon>Plakobranchidae</taxon>
        <taxon>Elysia</taxon>
    </lineage>
</organism>
<dbReference type="InterPro" id="IPR029526">
    <property type="entry name" value="PGBD"/>
</dbReference>
<keyword evidence="3" id="KW-1185">Reference proteome</keyword>
<dbReference type="InterPro" id="IPR052638">
    <property type="entry name" value="PiggyBac_TE-derived"/>
</dbReference>
<accession>A0AAV4K1U2</accession>
<sequence length="314" mass="35906">MSRNDSDQILKYLHHASNDNPERSKFARVTPLINLLKERFLDHFPIEQNLSIDESMCPYFGKHGAEQCIRGKPIRFGFKQWVLATPLGYIVNIIPYEGATGGVSKVNGLGYSHDRVNGIIAVEWNDNNVVTVASTKHGVQPLKTAKRWSAANKTMINIDQPHLINVYNSIMGGVDRADQNIGAYQIQIRMKKWWWPLFAFYVDASMQNAWLLYRQTSAARSQPMDQLAFKRAIVHVFLLRYKQDRVVGRPFTGRGPCTCISKRVPDEIRRDKVGHYLEAGPTQRICGLCKKNTKMVCEKCNVRVHMKCSQQFHA</sequence>
<name>A0AAV4K1U2_9GAST</name>
<dbReference type="EMBL" id="BMAT01010556">
    <property type="protein sequence ID" value="GFS27712.1"/>
    <property type="molecule type" value="Genomic_DNA"/>
</dbReference>
<protein>
    <submittedName>
        <fullName evidence="2">PiggyBac transposable element-derived protein 3</fullName>
    </submittedName>
</protein>
<dbReference type="GO" id="GO:0043565">
    <property type="term" value="F:sequence-specific DNA binding"/>
    <property type="evidence" value="ECO:0007669"/>
    <property type="project" value="TreeGrafter"/>
</dbReference>
<evidence type="ECO:0000259" key="1">
    <source>
        <dbReference type="Pfam" id="PF13843"/>
    </source>
</evidence>
<feature type="domain" description="PiggyBac transposable element-derived protein" evidence="1">
    <location>
        <begin position="1"/>
        <end position="103"/>
    </location>
</feature>
<comment type="caution">
    <text evidence="2">The sequence shown here is derived from an EMBL/GenBank/DDBJ whole genome shotgun (WGS) entry which is preliminary data.</text>
</comment>
<dbReference type="PANTHER" id="PTHR47055">
    <property type="entry name" value="DDE_TNP_1_7 DOMAIN-CONTAINING PROTEIN"/>
    <property type="match status" value="1"/>
</dbReference>
<reference evidence="2 3" key="1">
    <citation type="journal article" date="2021" name="Elife">
        <title>Chloroplast acquisition without the gene transfer in kleptoplastic sea slugs, Plakobranchus ocellatus.</title>
        <authorList>
            <person name="Maeda T."/>
            <person name="Takahashi S."/>
            <person name="Yoshida T."/>
            <person name="Shimamura S."/>
            <person name="Takaki Y."/>
            <person name="Nagai Y."/>
            <person name="Toyoda A."/>
            <person name="Suzuki Y."/>
            <person name="Arimoto A."/>
            <person name="Ishii H."/>
            <person name="Satoh N."/>
            <person name="Nishiyama T."/>
            <person name="Hasebe M."/>
            <person name="Maruyama T."/>
            <person name="Minagawa J."/>
            <person name="Obokata J."/>
            <person name="Shigenobu S."/>
        </authorList>
    </citation>
    <scope>NUCLEOTIDE SEQUENCE [LARGE SCALE GENOMIC DNA]</scope>
</reference>
<evidence type="ECO:0000313" key="2">
    <source>
        <dbReference type="EMBL" id="GFS27712.1"/>
    </source>
</evidence>
<proteinExistence type="predicted"/>
<dbReference type="Pfam" id="PF13843">
    <property type="entry name" value="DDE_Tnp_1_7"/>
    <property type="match status" value="2"/>
</dbReference>
<dbReference type="Proteomes" id="UP000762676">
    <property type="component" value="Unassembled WGS sequence"/>
</dbReference>
<evidence type="ECO:0000313" key="3">
    <source>
        <dbReference type="Proteomes" id="UP000762676"/>
    </source>
</evidence>
<gene>
    <name evidence="2" type="ORF">ElyMa_005296700</name>
</gene>